<dbReference type="AlphaFoldDB" id="A0A0V0ZLK5"/>
<feature type="region of interest" description="Disordered" evidence="1">
    <location>
        <begin position="1"/>
        <end position="21"/>
    </location>
</feature>
<evidence type="ECO:0000256" key="1">
    <source>
        <dbReference type="SAM" id="MobiDB-lite"/>
    </source>
</evidence>
<comment type="caution">
    <text evidence="2">The sequence shown here is derived from an EMBL/GenBank/DDBJ whole genome shotgun (WGS) entry which is preliminary data.</text>
</comment>
<reference evidence="2 3" key="1">
    <citation type="submission" date="2015-01" db="EMBL/GenBank/DDBJ databases">
        <title>Evolution of Trichinella species and genotypes.</title>
        <authorList>
            <person name="Korhonen P.K."/>
            <person name="Edoardo P."/>
            <person name="Giuseppe L.R."/>
            <person name="Gasser R.B."/>
        </authorList>
    </citation>
    <scope>NUCLEOTIDE SEQUENCE [LARGE SCALE GENOMIC DNA]</scope>
    <source>
        <strain evidence="2">ISS2496</strain>
    </source>
</reference>
<dbReference type="EMBL" id="JYDQ01000146">
    <property type="protein sequence ID" value="KRY13164.1"/>
    <property type="molecule type" value="Genomic_DNA"/>
</dbReference>
<sequence>MNRAPDGATNGERGRMSENPRWIMPPEALTRSSDVERWFIRMERYFRAADVPDNRRAAMVQYNMDEAWGTSYRRCKWRRPMIMIKLLKEQTTDNKGLRRFISRRGRAGVIQSDNFRSFKLADHFIQYLFIDSNWERGAVLTHDELHTTICEIEARINDRPIVLTGDIPSDRIALTPAHFLIGRELSRLPNNKAAFCLTGV</sequence>
<evidence type="ECO:0000313" key="2">
    <source>
        <dbReference type="EMBL" id="KRY13164.1"/>
    </source>
</evidence>
<evidence type="ECO:0000313" key="3">
    <source>
        <dbReference type="Proteomes" id="UP000054783"/>
    </source>
</evidence>
<name>A0A0V0ZLK5_9BILA</name>
<organism evidence="2 3">
    <name type="scientific">Trichinella patagoniensis</name>
    <dbReference type="NCBI Taxonomy" id="990121"/>
    <lineage>
        <taxon>Eukaryota</taxon>
        <taxon>Metazoa</taxon>
        <taxon>Ecdysozoa</taxon>
        <taxon>Nematoda</taxon>
        <taxon>Enoplea</taxon>
        <taxon>Dorylaimia</taxon>
        <taxon>Trichinellida</taxon>
        <taxon>Trichinellidae</taxon>
        <taxon>Trichinella</taxon>
    </lineage>
</organism>
<dbReference type="Proteomes" id="UP000054783">
    <property type="component" value="Unassembled WGS sequence"/>
</dbReference>
<keyword evidence="3" id="KW-1185">Reference proteome</keyword>
<accession>A0A0V0ZLK5</accession>
<gene>
    <name evidence="2" type="ORF">T12_16187</name>
</gene>
<protein>
    <submittedName>
        <fullName evidence="2">Uncharacterized protein</fullName>
    </submittedName>
</protein>
<proteinExistence type="predicted"/>